<organism evidence="1 2">
    <name type="scientific">Riccia fluitans</name>
    <dbReference type="NCBI Taxonomy" id="41844"/>
    <lineage>
        <taxon>Eukaryota</taxon>
        <taxon>Viridiplantae</taxon>
        <taxon>Streptophyta</taxon>
        <taxon>Embryophyta</taxon>
        <taxon>Marchantiophyta</taxon>
        <taxon>Marchantiopsida</taxon>
        <taxon>Marchantiidae</taxon>
        <taxon>Marchantiales</taxon>
        <taxon>Ricciaceae</taxon>
        <taxon>Riccia</taxon>
    </lineage>
</organism>
<dbReference type="EMBL" id="JBHFFA010000004">
    <property type="protein sequence ID" value="KAL2630621.1"/>
    <property type="molecule type" value="Genomic_DNA"/>
</dbReference>
<evidence type="ECO:0000313" key="2">
    <source>
        <dbReference type="Proteomes" id="UP001605036"/>
    </source>
</evidence>
<protein>
    <submittedName>
        <fullName evidence="1">Uncharacterized protein</fullName>
    </submittedName>
</protein>
<accession>A0ABD1YJ18</accession>
<name>A0ABD1YJ18_9MARC</name>
<gene>
    <name evidence="1" type="ORF">R1flu_015307</name>
</gene>
<dbReference type="Proteomes" id="UP001605036">
    <property type="component" value="Unassembled WGS sequence"/>
</dbReference>
<comment type="caution">
    <text evidence="1">The sequence shown here is derived from an EMBL/GenBank/DDBJ whole genome shotgun (WGS) entry which is preliminary data.</text>
</comment>
<proteinExistence type="predicted"/>
<reference evidence="1 2" key="1">
    <citation type="submission" date="2024-09" db="EMBL/GenBank/DDBJ databases">
        <title>Chromosome-scale assembly of Riccia fluitans.</title>
        <authorList>
            <person name="Paukszto L."/>
            <person name="Sawicki J."/>
            <person name="Karawczyk K."/>
            <person name="Piernik-Szablinska J."/>
            <person name="Szczecinska M."/>
            <person name="Mazdziarz M."/>
        </authorList>
    </citation>
    <scope>NUCLEOTIDE SEQUENCE [LARGE SCALE GENOMIC DNA]</scope>
    <source>
        <strain evidence="1">Rf_01</strain>
        <tissue evidence="1">Aerial parts of the thallus</tissue>
    </source>
</reference>
<dbReference type="AlphaFoldDB" id="A0ABD1YJ18"/>
<sequence length="75" mass="8367">MGFDVGAPFEYLHAGSLATATHYGEARWFYREEGGVIGETPCACNCSHDFDRIWLTELQPSKQQEGVMVEILGRS</sequence>
<keyword evidence="2" id="KW-1185">Reference proteome</keyword>
<evidence type="ECO:0000313" key="1">
    <source>
        <dbReference type="EMBL" id="KAL2630621.1"/>
    </source>
</evidence>